<dbReference type="WBParaSite" id="Hba_03724">
    <property type="protein sequence ID" value="Hba_03724"/>
    <property type="gene ID" value="Hba_03724"/>
</dbReference>
<name>A0A1I7WFG3_HETBA</name>
<reference evidence="2" key="1">
    <citation type="submission" date="2016-11" db="UniProtKB">
        <authorList>
            <consortium name="WormBaseParasite"/>
        </authorList>
    </citation>
    <scope>IDENTIFICATION</scope>
</reference>
<keyword evidence="1" id="KW-1185">Reference proteome</keyword>
<dbReference type="Proteomes" id="UP000095283">
    <property type="component" value="Unplaced"/>
</dbReference>
<protein>
    <submittedName>
        <fullName evidence="2">Uncharacterized protein</fullName>
    </submittedName>
</protein>
<sequence length="49" mass="5473">MYFGDFGCPIGGVGLNLTGAIDSLHRFKQNTADDIILKCNIVTRQWFLL</sequence>
<organism evidence="1 2">
    <name type="scientific">Heterorhabditis bacteriophora</name>
    <name type="common">Entomopathogenic nematode worm</name>
    <dbReference type="NCBI Taxonomy" id="37862"/>
    <lineage>
        <taxon>Eukaryota</taxon>
        <taxon>Metazoa</taxon>
        <taxon>Ecdysozoa</taxon>
        <taxon>Nematoda</taxon>
        <taxon>Chromadorea</taxon>
        <taxon>Rhabditida</taxon>
        <taxon>Rhabditina</taxon>
        <taxon>Rhabditomorpha</taxon>
        <taxon>Strongyloidea</taxon>
        <taxon>Heterorhabditidae</taxon>
        <taxon>Heterorhabditis</taxon>
    </lineage>
</organism>
<accession>A0A1I7WFG3</accession>
<proteinExistence type="predicted"/>
<evidence type="ECO:0000313" key="2">
    <source>
        <dbReference type="WBParaSite" id="Hba_03724"/>
    </source>
</evidence>
<dbReference type="AlphaFoldDB" id="A0A1I7WFG3"/>
<evidence type="ECO:0000313" key="1">
    <source>
        <dbReference type="Proteomes" id="UP000095283"/>
    </source>
</evidence>